<dbReference type="SUPFAM" id="SSF53335">
    <property type="entry name" value="S-adenosyl-L-methionine-dependent methyltransferases"/>
    <property type="match status" value="1"/>
</dbReference>
<feature type="compositionally biased region" description="Basic and acidic residues" evidence="2">
    <location>
        <begin position="710"/>
        <end position="719"/>
    </location>
</feature>
<comment type="similarity">
    <text evidence="1">Belongs to the UPF0585 family.</text>
</comment>
<dbReference type="Gene3D" id="3.40.50.150">
    <property type="entry name" value="Vaccinia Virus protein VP39"/>
    <property type="match status" value="1"/>
</dbReference>
<feature type="compositionally biased region" description="Basic and acidic residues" evidence="2">
    <location>
        <begin position="768"/>
        <end position="777"/>
    </location>
</feature>
<evidence type="ECO:0000256" key="2">
    <source>
        <dbReference type="SAM" id="MobiDB-lite"/>
    </source>
</evidence>
<feature type="compositionally biased region" description="Basic and acidic residues" evidence="2">
    <location>
        <begin position="731"/>
        <end position="758"/>
    </location>
</feature>
<dbReference type="Pfam" id="PF06080">
    <property type="entry name" value="DUF938"/>
    <property type="match status" value="1"/>
</dbReference>
<dbReference type="InterPro" id="IPR010342">
    <property type="entry name" value="DUF938"/>
</dbReference>
<feature type="compositionally biased region" description="Basic and acidic residues" evidence="2">
    <location>
        <begin position="593"/>
        <end position="607"/>
    </location>
</feature>
<dbReference type="PANTHER" id="PTHR20974:SF0">
    <property type="entry name" value="UPF0585 PROTEIN CG18661"/>
    <property type="match status" value="1"/>
</dbReference>
<evidence type="ECO:0000313" key="3">
    <source>
        <dbReference type="EMBL" id="GMH97390.1"/>
    </source>
</evidence>
<reference evidence="4" key="1">
    <citation type="journal article" date="2023" name="Commun. Biol.">
        <title>Genome analysis of Parmales, the sister group of diatoms, reveals the evolutionary specialization of diatoms from phago-mixotrophs to photoautotrophs.</title>
        <authorList>
            <person name="Ban H."/>
            <person name="Sato S."/>
            <person name="Yoshikawa S."/>
            <person name="Yamada K."/>
            <person name="Nakamura Y."/>
            <person name="Ichinomiya M."/>
            <person name="Sato N."/>
            <person name="Blanc-Mathieu R."/>
            <person name="Endo H."/>
            <person name="Kuwata A."/>
            <person name="Ogata H."/>
        </authorList>
    </citation>
    <scope>NUCLEOTIDE SEQUENCE [LARGE SCALE GENOMIC DNA]</scope>
    <source>
        <strain evidence="4">NIES 3701</strain>
    </source>
</reference>
<dbReference type="Proteomes" id="UP001165085">
    <property type="component" value="Unassembled WGS sequence"/>
</dbReference>
<feature type="compositionally biased region" description="Basic residues" evidence="2">
    <location>
        <begin position="680"/>
        <end position="693"/>
    </location>
</feature>
<accession>A0A9W7C3L7</accession>
<feature type="compositionally biased region" description="Basic residues" evidence="2">
    <location>
        <begin position="720"/>
        <end position="730"/>
    </location>
</feature>
<feature type="compositionally biased region" description="Basic and acidic residues" evidence="2">
    <location>
        <begin position="664"/>
        <end position="677"/>
    </location>
</feature>
<feature type="compositionally biased region" description="Basic and acidic residues" evidence="2">
    <location>
        <begin position="25"/>
        <end position="36"/>
    </location>
</feature>
<sequence length="791" mass="88391">MADKKDSNGANVGVNEAVADPTPNTDHHVGSPDKNQEGNGGETLGSPSSQNPEDVLPEEPSLARSSITKVEEEKVYRILPKAVRANVEVKWKKQGKVKKIKVKKRIQSVEERTQLKKQVDRLEAIKNANKPPPEVVNTNILDTRTPEEKLLAAKKKLKNIRGIENAMNMSAMMKLKAGDGAEGEDDGGSSIATDDDNKVHLWDVMFGAKVKARSDAFSKALREAEEAAKRKPGVRDWPPWLKEFSKPRYVQARNARILDTQTVRANRDPDLEKEWKALKKKAKQHILPPLNYEAWAGHVPMPPDKRDWSVKPNLREPGDYFRIDSIGWTKEDKYIFALRSPVVEKHMENVYQCIMNFLVPASKDGEKQLGLGEKVKVLELGSGSGQHAVTICERNRDTIHWQPTDVSDLCVDSINRRTKFYNVIKSSDPKTINGNCNEAFLFDILYYERNMSVEHGPLEQKWRAVDVMVAMNVIQYTPFRFVENMFRCANEVVKPFGTLFLYGPFRVEGVLSRDQEMADVNLRKLSAKFGIRDLEDVVAIAGEHMFQLELKFDLDGENIAVVFRKTPIKMMQADIEDADKAAKEGEDEGGEEEDKRKTRGSMRERLKSSMKNIRNIGSMFRKTGKGSSFFSKSKKKKVEEGEGGAGGGEGEKGEGEGGEGEGEGEGKGKGGRGERNSRMSVRKKNPRNRRKSKQSGGGGSDSDSGSDGTVDSKNREQRKSRVSKAPRRRGSKQESVSEKRKSNNPKATREQQRQDRKSRIGGAKKGKEKISEKDAASKADALAEAAMSKFS</sequence>
<feature type="compositionally biased region" description="Low complexity" evidence="2">
    <location>
        <begin position="778"/>
        <end position="791"/>
    </location>
</feature>
<proteinExistence type="inferred from homology"/>
<protein>
    <submittedName>
        <fullName evidence="3">Uncharacterized protein</fullName>
    </submittedName>
</protein>
<dbReference type="InterPro" id="IPR029063">
    <property type="entry name" value="SAM-dependent_MTases_sf"/>
</dbReference>
<evidence type="ECO:0000313" key="4">
    <source>
        <dbReference type="Proteomes" id="UP001165085"/>
    </source>
</evidence>
<feature type="region of interest" description="Disordered" evidence="2">
    <location>
        <begin position="1"/>
        <end position="69"/>
    </location>
</feature>
<feature type="region of interest" description="Disordered" evidence="2">
    <location>
        <begin position="579"/>
        <end position="791"/>
    </location>
</feature>
<evidence type="ECO:0000256" key="1">
    <source>
        <dbReference type="ARBA" id="ARBA00008308"/>
    </source>
</evidence>
<dbReference type="PANTHER" id="PTHR20974">
    <property type="entry name" value="UPF0585 PROTEIN CG18661"/>
    <property type="match status" value="1"/>
</dbReference>
<dbReference type="EMBL" id="BRXY01000490">
    <property type="protein sequence ID" value="GMH97390.1"/>
    <property type="molecule type" value="Genomic_DNA"/>
</dbReference>
<gene>
    <name evidence="3" type="ORF">TrST_g8205</name>
</gene>
<comment type="caution">
    <text evidence="3">The sequence shown here is derived from an EMBL/GenBank/DDBJ whole genome shotgun (WGS) entry which is preliminary data.</text>
</comment>
<dbReference type="OrthoDB" id="198738at2759"/>
<keyword evidence="4" id="KW-1185">Reference proteome</keyword>
<organism evidence="3 4">
    <name type="scientific">Triparma strigata</name>
    <dbReference type="NCBI Taxonomy" id="1606541"/>
    <lineage>
        <taxon>Eukaryota</taxon>
        <taxon>Sar</taxon>
        <taxon>Stramenopiles</taxon>
        <taxon>Ochrophyta</taxon>
        <taxon>Bolidophyceae</taxon>
        <taxon>Parmales</taxon>
        <taxon>Triparmaceae</taxon>
        <taxon>Triparma</taxon>
    </lineage>
</organism>
<dbReference type="AlphaFoldDB" id="A0A9W7C3L7"/>
<name>A0A9W7C3L7_9STRA</name>